<feature type="active site" description="Charge relay system" evidence="17">
    <location>
        <position position="559"/>
    </location>
</feature>
<dbReference type="Gene3D" id="2.10.25.10">
    <property type="entry name" value="Laminin"/>
    <property type="match status" value="1"/>
</dbReference>
<evidence type="ECO:0000256" key="2">
    <source>
        <dbReference type="ARBA" id="ARBA00004613"/>
    </source>
</evidence>
<feature type="binding site" evidence="20">
    <location>
        <position position="180"/>
    </location>
    <ligand>
        <name>Ca(2+)</name>
        <dbReference type="ChEBI" id="CHEBI:29108"/>
        <label>2</label>
    </ligand>
</feature>
<dbReference type="SMART" id="SM00181">
    <property type="entry name" value="EGF"/>
    <property type="match status" value="1"/>
</dbReference>
<dbReference type="Gene3D" id="2.40.10.10">
    <property type="entry name" value="Trypsin-like serine proteases"/>
    <property type="match status" value="3"/>
</dbReference>
<evidence type="ECO:0000256" key="4">
    <source>
        <dbReference type="ARBA" id="ARBA00022588"/>
    </source>
</evidence>
<dbReference type="InterPro" id="IPR035976">
    <property type="entry name" value="Sushi/SCR/CCP_sf"/>
</dbReference>
<dbReference type="InterPro" id="IPR001314">
    <property type="entry name" value="Peptidase_S1A"/>
</dbReference>
<dbReference type="GO" id="GO:0045087">
    <property type="term" value="P:innate immune response"/>
    <property type="evidence" value="ECO:0007669"/>
    <property type="project" value="UniProtKB-KW"/>
</dbReference>
<keyword evidence="4" id="KW-0399">Innate immunity</keyword>
<accession>G7N5U9</accession>
<dbReference type="SMART" id="SM00042">
    <property type="entry name" value="CUB"/>
    <property type="match status" value="2"/>
</dbReference>
<dbReference type="Proteomes" id="UP000013456">
    <property type="component" value="Chromosome 11"/>
</dbReference>
<evidence type="ECO:0000256" key="21">
    <source>
        <dbReference type="PROSITE-ProRule" id="PRU00059"/>
    </source>
</evidence>
<evidence type="ECO:0000256" key="20">
    <source>
        <dbReference type="PIRSR" id="PIRSR001155-4"/>
    </source>
</evidence>
<dbReference type="InterPro" id="IPR043504">
    <property type="entry name" value="Peptidase_S1_PA_chymotrypsin"/>
</dbReference>
<evidence type="ECO:0000256" key="19">
    <source>
        <dbReference type="PIRSR" id="PIRSR001155-3"/>
    </source>
</evidence>
<feature type="active site" description="Charge relay system" evidence="17">
    <location>
        <position position="504"/>
    </location>
</feature>
<sequence>MSVRSRVGREEDAQWLLYLLVPALFCRAGGSIPIPQKLFGEVTSPLFPQPYPNSFETTTVITVPTGYRVKLVFQHFDLEPSEGCFYDYVKISADKKNLGRFCGQLGSPLGNPPGKKEFMSQGNKMLLTFHTDFSNEENGTIMFYKGFLAYYQAVDLDECASQSESGEKDLQPQCQHLCHNYVGGYFCSCRPGYELQKDRYSCQAECSSELYTEASGYISSLEYPRSYPPDLRCNYSIRVERGLTLHLKFLEPFEIDDHQQVHCPYDQLQIYANGKNIGEFCGKQRPPDFDTSSNAVDLLFFTDESGDSRGWKLRYTTEIIKCPQPKTLDEFTVIQNLQPQYQFRDYFIATCKLGYQLIELEQYSQTLSLKNKNHCPRCGRFSKKKPTHTHSLAIFPRANSIKLRLPISSGSLGFIKTKYRSRASEHWLYTCTAQGIWKNEQKGEKIPRCLPVGGKPVNPVEQRQRIIGGQKAKMGNFPWQVFTNIHGHRGGTLLGDRWILTAAHTLYPKEHDAQSNVPLDVFLGHTNVEELMKLASHPIRRVSIHPDYRQDESHNFEGDIALLELENSVTLGPNLLPICLPDNETFYDLGLMGYVSGFGVMEEKIAHDLRFVRLPIANRKDCETWLRGKNRMDVFSQNMFCAGHPSLKQDACQGDSGGVFAVRDPNTDRWIATGIVSWGIGCSRGYGFYTKVLNYVDWIKKEMEEED</sequence>
<feature type="disulfide bond" evidence="18">
    <location>
        <begin position="622"/>
        <end position="641"/>
    </location>
</feature>
<dbReference type="CDD" id="cd00054">
    <property type="entry name" value="EGF_CA"/>
    <property type="match status" value="1"/>
</dbReference>
<feature type="binding site" evidence="20">
    <location>
        <position position="158"/>
    </location>
    <ligand>
        <name>Ca(2+)</name>
        <dbReference type="ChEBI" id="CHEBI:29108"/>
        <label>2</label>
    </ligand>
</feature>
<dbReference type="SMART" id="SM00020">
    <property type="entry name" value="Tryp_SPc"/>
    <property type="match status" value="1"/>
</dbReference>
<dbReference type="Gene3D" id="2.10.70.10">
    <property type="entry name" value="Complement Module, domain 1"/>
    <property type="match status" value="2"/>
</dbReference>
<evidence type="ECO:0000256" key="13">
    <source>
        <dbReference type="ARBA" id="ARBA00022875"/>
    </source>
</evidence>
<feature type="binding site" evidence="20">
    <location>
        <position position="79"/>
    </location>
    <ligand>
        <name>Ca(2+)</name>
        <dbReference type="ChEBI" id="CHEBI:29108"/>
        <label>1</label>
    </ligand>
</feature>
<feature type="binding site" evidence="20">
    <location>
        <position position="184"/>
    </location>
    <ligand>
        <name>Ca(2+)</name>
        <dbReference type="ChEBI" id="CHEBI:29108"/>
        <label>2</label>
    </ligand>
</feature>
<keyword evidence="20" id="KW-0479">Metal-binding</keyword>
<dbReference type="InterPro" id="IPR035914">
    <property type="entry name" value="Sperma_CUB_dom_sf"/>
</dbReference>
<comment type="PTM">
    <text evidence="19">The iron and 2-oxoglutarate dependent 3-hydroxylation of aspartate and asparagine is (R) stereospecific within EGF domains.</text>
</comment>
<evidence type="ECO:0000256" key="6">
    <source>
        <dbReference type="ARBA" id="ARBA00022670"/>
    </source>
</evidence>
<feature type="disulfide bond" evidence="18">
    <location>
        <begin position="351"/>
        <end position="378"/>
    </location>
</feature>
<dbReference type="PROSITE" id="PS01180">
    <property type="entry name" value="CUB"/>
    <property type="match status" value="2"/>
</dbReference>
<keyword evidence="10" id="KW-0068">Autocatalytic cleavage</keyword>
<dbReference type="PROSITE" id="PS00135">
    <property type="entry name" value="TRYPSIN_SER"/>
    <property type="match status" value="1"/>
</dbReference>
<keyword evidence="20" id="KW-0106">Calcium</keyword>
<dbReference type="InterPro" id="IPR024175">
    <property type="entry name" value="Pept_S1A_C1r/C1S/mannan-bd"/>
</dbReference>
<dbReference type="PROSITE" id="PS01187">
    <property type="entry name" value="EGF_CA"/>
    <property type="match status" value="1"/>
</dbReference>
<dbReference type="FunFam" id="2.40.10.10:FF:000037">
    <property type="entry name" value="Complement C1r subcomponent"/>
    <property type="match status" value="1"/>
</dbReference>
<proteinExistence type="predicted"/>
<evidence type="ECO:0000256" key="1">
    <source>
        <dbReference type="ARBA" id="ARBA00004241"/>
    </source>
</evidence>
<feature type="binding site" evidence="20">
    <location>
        <position position="181"/>
    </location>
    <ligand>
        <name>Ca(2+)</name>
        <dbReference type="ChEBI" id="CHEBI:29108"/>
        <label>2</label>
    </ligand>
</feature>
<keyword evidence="11" id="KW-0720">Serine protease</keyword>
<keyword evidence="9" id="KW-0378">Hydrolase</keyword>
<keyword evidence="15" id="KW-0325">Glycoprotein</keyword>
<evidence type="ECO:0000256" key="3">
    <source>
        <dbReference type="ARBA" id="ARBA00022525"/>
    </source>
</evidence>
<evidence type="ECO:0000256" key="17">
    <source>
        <dbReference type="PIRSR" id="PIRSR001155-1"/>
    </source>
</evidence>
<feature type="binding site" evidence="20">
    <location>
        <position position="305"/>
    </location>
    <ligand>
        <name>Ca(2+)</name>
        <dbReference type="ChEBI" id="CHEBI:29108"/>
        <label>3</label>
    </ligand>
</feature>
<evidence type="ECO:0000256" key="14">
    <source>
        <dbReference type="ARBA" id="ARBA00023157"/>
    </source>
</evidence>
<evidence type="ECO:0000256" key="15">
    <source>
        <dbReference type="ARBA" id="ARBA00023180"/>
    </source>
</evidence>
<keyword evidence="6" id="KW-0645">Protease</keyword>
<dbReference type="CDD" id="cd00041">
    <property type="entry name" value="CUB"/>
    <property type="match status" value="2"/>
</dbReference>
<protein>
    <submittedName>
        <fullName evidence="24">Complement C1r subcomponent</fullName>
    </submittedName>
</protein>
<dbReference type="SUPFAM" id="SSF57535">
    <property type="entry name" value="Complement control module/SCR domain"/>
    <property type="match status" value="1"/>
</dbReference>
<organism evidence="24">
    <name type="scientific">Macaca mulatta</name>
    <name type="common">Rhesus macaque</name>
    <dbReference type="NCBI Taxonomy" id="9544"/>
    <lineage>
        <taxon>Eukaryota</taxon>
        <taxon>Metazoa</taxon>
        <taxon>Chordata</taxon>
        <taxon>Craniata</taxon>
        <taxon>Vertebrata</taxon>
        <taxon>Euteleostomi</taxon>
        <taxon>Mammalia</taxon>
        <taxon>Eutheria</taxon>
        <taxon>Euarchontoglires</taxon>
        <taxon>Primates</taxon>
        <taxon>Haplorrhini</taxon>
        <taxon>Catarrhini</taxon>
        <taxon>Cercopithecidae</taxon>
        <taxon>Cercopithecinae</taxon>
        <taxon>Macaca</taxon>
    </lineage>
</organism>
<dbReference type="InterPro" id="IPR001881">
    <property type="entry name" value="EGF-like_Ca-bd_dom"/>
</dbReference>
<evidence type="ECO:0000256" key="5">
    <source>
        <dbReference type="ARBA" id="ARBA00022659"/>
    </source>
</evidence>
<dbReference type="GO" id="GO:0004252">
    <property type="term" value="F:serine-type endopeptidase activity"/>
    <property type="evidence" value="ECO:0007669"/>
    <property type="project" value="InterPro"/>
</dbReference>
<evidence type="ECO:0000313" key="24">
    <source>
        <dbReference type="EMBL" id="EHH20446.1"/>
    </source>
</evidence>
<feature type="binding site" evidence="20">
    <location>
        <position position="303"/>
    </location>
    <ligand>
        <name>Ca(2+)</name>
        <dbReference type="ChEBI" id="CHEBI:29108"/>
        <label>3</label>
    </ligand>
</feature>
<evidence type="ECO:0000256" key="11">
    <source>
        <dbReference type="ARBA" id="ARBA00022825"/>
    </source>
</evidence>
<evidence type="ECO:0000256" key="9">
    <source>
        <dbReference type="ARBA" id="ARBA00022801"/>
    </source>
</evidence>
<dbReference type="SUPFAM" id="SSF49854">
    <property type="entry name" value="Spermadhesin, CUB domain"/>
    <property type="match status" value="2"/>
</dbReference>
<dbReference type="GO" id="GO:0006958">
    <property type="term" value="P:complement activation, classical pathway"/>
    <property type="evidence" value="ECO:0007669"/>
    <property type="project" value="UniProtKB-KW"/>
</dbReference>
<dbReference type="PROSITE" id="PS50240">
    <property type="entry name" value="TRYPSIN_DOM"/>
    <property type="match status" value="1"/>
</dbReference>
<feature type="binding site" evidence="20">
    <location>
        <position position="132"/>
    </location>
    <ligand>
        <name>Ca(2+)</name>
        <dbReference type="ChEBI" id="CHEBI:29108"/>
        <label>1</label>
    </ligand>
</feature>
<keyword evidence="12" id="KW-0391">Immunity</keyword>
<dbReference type="Gene3D" id="2.60.120.290">
    <property type="entry name" value="Spermadhesin, CUB domain"/>
    <property type="match status" value="2"/>
</dbReference>
<comment type="subcellular location">
    <subcellularLocation>
        <location evidence="1">Cell surface</location>
    </subcellularLocation>
    <subcellularLocation>
        <location evidence="2">Secreted</location>
    </subcellularLocation>
</comment>
<feature type="active site" description="Charge relay system" evidence="17">
    <location>
        <position position="656"/>
    </location>
</feature>
<dbReference type="InterPro" id="IPR000742">
    <property type="entry name" value="EGF"/>
</dbReference>
<dbReference type="InterPro" id="IPR018097">
    <property type="entry name" value="EGF_Ca-bd_CS"/>
</dbReference>
<gene>
    <name evidence="24" type="ORF">EGK_03305</name>
</gene>
<feature type="domain" description="Peptidase S1" evidence="23">
    <location>
        <begin position="466"/>
        <end position="704"/>
    </location>
</feature>
<keyword evidence="19" id="KW-0597">Phosphoprotein</keyword>
<dbReference type="EMBL" id="CM001263">
    <property type="protein sequence ID" value="EHH20446.1"/>
    <property type="molecule type" value="Genomic_DNA"/>
</dbReference>
<keyword evidence="14 18" id="KW-1015">Disulfide bond</keyword>
<feature type="disulfide bond" evidence="18">
    <location>
        <begin position="652"/>
        <end position="682"/>
    </location>
</feature>
<evidence type="ECO:0000256" key="12">
    <source>
        <dbReference type="ARBA" id="ARBA00022859"/>
    </source>
</evidence>
<dbReference type="CDD" id="cd00190">
    <property type="entry name" value="Tryp_SPc"/>
    <property type="match status" value="1"/>
</dbReference>
<dbReference type="PANTHER" id="PTHR24255">
    <property type="entry name" value="COMPLEMENT COMPONENT 1, S SUBCOMPONENT-RELATED"/>
    <property type="match status" value="1"/>
</dbReference>
<dbReference type="InterPro" id="IPR001254">
    <property type="entry name" value="Trypsin_dom"/>
</dbReference>
<dbReference type="GO" id="GO:0009986">
    <property type="term" value="C:cell surface"/>
    <property type="evidence" value="ECO:0007669"/>
    <property type="project" value="UniProtKB-SubCell"/>
</dbReference>
<feature type="binding site" evidence="20">
    <location>
        <position position="134"/>
    </location>
    <ligand>
        <name>Ca(2+)</name>
        <dbReference type="ChEBI" id="CHEBI:29108"/>
        <label>1</label>
    </ligand>
</feature>
<feature type="disulfide bond" evidence="18">
    <location>
        <begin position="189"/>
        <end position="202"/>
    </location>
</feature>
<dbReference type="AlphaFoldDB" id="G7N5U9"/>
<dbReference type="GO" id="GO:0005509">
    <property type="term" value="F:calcium ion binding"/>
    <property type="evidence" value="ECO:0007669"/>
    <property type="project" value="InterPro"/>
</dbReference>
<reference evidence="24" key="1">
    <citation type="journal article" date="2011" name="Nat. Biotechnol.">
        <title>Genome sequencing and comparison of two nonhuman primate animal models, the cynomolgus and Chinese rhesus macaques.</title>
        <authorList>
            <person name="Yan G."/>
            <person name="Zhang G."/>
            <person name="Fang X."/>
            <person name="Zhang Y."/>
            <person name="Li C."/>
            <person name="Ling F."/>
            <person name="Cooper D.N."/>
            <person name="Li Q."/>
            <person name="Li Y."/>
            <person name="van Gool A.J."/>
            <person name="Du H."/>
            <person name="Chen J."/>
            <person name="Chen R."/>
            <person name="Zhang P."/>
            <person name="Huang Z."/>
            <person name="Thompson J.R."/>
            <person name="Meng Y."/>
            <person name="Bai Y."/>
            <person name="Wang J."/>
            <person name="Zhuo M."/>
            <person name="Wang T."/>
            <person name="Huang Y."/>
            <person name="Wei L."/>
            <person name="Li J."/>
            <person name="Wang Z."/>
            <person name="Hu H."/>
            <person name="Yang P."/>
            <person name="Le L."/>
            <person name="Stenson P.D."/>
            <person name="Li B."/>
            <person name="Liu X."/>
            <person name="Ball E.V."/>
            <person name="An N."/>
            <person name="Huang Q."/>
            <person name="Zhang Y."/>
            <person name="Fan W."/>
            <person name="Zhang X."/>
            <person name="Li Y."/>
            <person name="Wang W."/>
            <person name="Katze M.G."/>
            <person name="Su B."/>
            <person name="Nielsen R."/>
            <person name="Yang H."/>
            <person name="Wang J."/>
            <person name="Wang X."/>
            <person name="Wang J."/>
        </authorList>
    </citation>
    <scope>NUCLEOTIDE SEQUENCE [LARGE SCALE GENOMIC DNA]</scope>
    <source>
        <strain evidence="24">CR-5</strain>
    </source>
</reference>
<evidence type="ECO:0000256" key="18">
    <source>
        <dbReference type="PIRSR" id="PIRSR001155-2"/>
    </source>
</evidence>
<dbReference type="Pfam" id="PF00089">
    <property type="entry name" value="Trypsin"/>
    <property type="match status" value="1"/>
</dbReference>
<comment type="caution">
    <text evidence="21">Lacks conserved residue(s) required for the propagation of feature annotation.</text>
</comment>
<evidence type="ECO:0000259" key="23">
    <source>
        <dbReference type="PROSITE" id="PS50240"/>
    </source>
</evidence>
<feature type="binding site" evidence="20">
    <location>
        <position position="155"/>
    </location>
    <ligand>
        <name>Ca(2+)</name>
        <dbReference type="ChEBI" id="CHEBI:29108"/>
        <label>2</label>
    </ligand>
</feature>
<dbReference type="InterPro" id="IPR000859">
    <property type="entry name" value="CUB_dom"/>
</dbReference>
<dbReference type="InterPro" id="IPR033116">
    <property type="entry name" value="TRYPSIN_SER"/>
</dbReference>
<dbReference type="SMART" id="SM00179">
    <property type="entry name" value="EGF_CA"/>
    <property type="match status" value="1"/>
</dbReference>
<keyword evidence="7" id="KW-0732">Signal</keyword>
<feature type="disulfide bond" evidence="18 21">
    <location>
        <begin position="206"/>
        <end position="233"/>
    </location>
</feature>
<dbReference type="MEROPS" id="S01.192"/>
<feature type="modified residue" description="(3R)-3-hydroxyasparagine" evidence="19">
    <location>
        <position position="180"/>
    </location>
</feature>
<keyword evidence="8" id="KW-0677">Repeat</keyword>
<dbReference type="Pfam" id="PF00431">
    <property type="entry name" value="CUB"/>
    <property type="match status" value="2"/>
</dbReference>
<dbReference type="FunFam" id="2.10.25.10:FF:000419">
    <property type="entry name" value="Complement C1r subcomponent"/>
    <property type="match status" value="1"/>
</dbReference>
<keyword evidence="13" id="KW-0180">Complement pathway</keyword>
<keyword evidence="3" id="KW-0964">Secreted</keyword>
<evidence type="ECO:0000256" key="7">
    <source>
        <dbReference type="ARBA" id="ARBA00022729"/>
    </source>
</evidence>
<dbReference type="InterPro" id="IPR009003">
    <property type="entry name" value="Peptidase_S1_PA"/>
</dbReference>
<dbReference type="SUPFAM" id="SSF57196">
    <property type="entry name" value="EGF/Laminin"/>
    <property type="match status" value="1"/>
</dbReference>
<keyword evidence="5" id="KW-0768">Sushi</keyword>
<feature type="disulfide bond" evidence="18">
    <location>
        <begin position="174"/>
        <end position="187"/>
    </location>
</feature>
<dbReference type="FunFam" id="2.60.120.290:FF:000006">
    <property type="entry name" value="Mannan-binding lectin serine protease 1"/>
    <property type="match status" value="1"/>
</dbReference>
<feature type="modified residue" description="Phosphoserine; by CK2" evidence="19">
    <location>
        <position position="219"/>
    </location>
</feature>
<evidence type="ECO:0000256" key="8">
    <source>
        <dbReference type="ARBA" id="ARBA00022737"/>
    </source>
</evidence>
<evidence type="ECO:0000256" key="16">
    <source>
        <dbReference type="ARBA" id="ARBA00023278"/>
    </source>
</evidence>
<feature type="disulfide bond" evidence="18">
    <location>
        <begin position="84"/>
        <end position="102"/>
    </location>
</feature>
<dbReference type="PROSITE" id="PS01186">
    <property type="entry name" value="EGF_2"/>
    <property type="match status" value="1"/>
</dbReference>
<name>G7N5U9_MACMU</name>
<feature type="binding site" evidence="20">
    <location>
        <position position="266"/>
    </location>
    <ligand>
        <name>Ca(2+)</name>
        <dbReference type="ChEBI" id="CHEBI:29108"/>
        <label>3</label>
    </ligand>
</feature>
<dbReference type="PIRSF" id="PIRSF001155">
    <property type="entry name" value="C1r_C1s_MASP"/>
    <property type="match status" value="1"/>
</dbReference>
<dbReference type="FunFam" id="2.60.120.290:FF:000028">
    <property type="entry name" value="Complement C1r subcomponent"/>
    <property type="match status" value="1"/>
</dbReference>
<dbReference type="PANTHER" id="PTHR24255:SF25">
    <property type="entry name" value="COMPLEMENT C1R SUBCOMPONENT"/>
    <property type="match status" value="1"/>
</dbReference>
<feature type="disulfide bond" evidence="18">
    <location>
        <begin position="263"/>
        <end position="281"/>
    </location>
</feature>
<dbReference type="Pfam" id="PF14670">
    <property type="entry name" value="FXa_inhibition"/>
    <property type="match status" value="1"/>
</dbReference>
<dbReference type="GO" id="GO:0006508">
    <property type="term" value="P:proteolysis"/>
    <property type="evidence" value="ECO:0007669"/>
    <property type="project" value="UniProtKB-KW"/>
</dbReference>
<keyword evidence="16 19" id="KW-0379">Hydroxylation</keyword>
<evidence type="ECO:0000259" key="22">
    <source>
        <dbReference type="PROSITE" id="PS01180"/>
    </source>
</evidence>
<feature type="domain" description="CUB" evidence="22">
    <location>
        <begin position="206"/>
        <end position="318"/>
    </location>
</feature>
<dbReference type="PRINTS" id="PR00722">
    <property type="entry name" value="CHYMOTRYPSIN"/>
</dbReference>
<feature type="binding site" evidence="20">
    <location>
        <position position="87"/>
    </location>
    <ligand>
        <name>Ca(2+)</name>
        <dbReference type="ChEBI" id="CHEBI:29108"/>
        <label>1</label>
    </ligand>
</feature>
<dbReference type="FunFam" id="2.40.10.10:FF:000035">
    <property type="entry name" value="Complement C1r subcomponent"/>
    <property type="match status" value="1"/>
</dbReference>
<feature type="disulfide bond" evidence="18">
    <location>
        <begin position="159"/>
        <end position="178"/>
    </location>
</feature>
<dbReference type="GO" id="GO:0005615">
    <property type="term" value="C:extracellular space"/>
    <property type="evidence" value="ECO:0007669"/>
    <property type="project" value="UniProtKB-ARBA"/>
</dbReference>
<evidence type="ECO:0000256" key="10">
    <source>
        <dbReference type="ARBA" id="ARBA00022813"/>
    </source>
</evidence>
<feature type="domain" description="CUB" evidence="22">
    <location>
        <begin position="28"/>
        <end position="154"/>
    </location>
</feature>
<dbReference type="SUPFAM" id="SSF50494">
    <property type="entry name" value="Trypsin-like serine proteases"/>
    <property type="match status" value="1"/>
</dbReference>